<keyword evidence="3" id="KW-1185">Reference proteome</keyword>
<dbReference type="EMBL" id="JAUSUI010000010">
    <property type="protein sequence ID" value="MDQ0304840.1"/>
    <property type="molecule type" value="Genomic_DNA"/>
</dbReference>
<evidence type="ECO:0000256" key="1">
    <source>
        <dbReference type="SAM" id="MobiDB-lite"/>
    </source>
</evidence>
<proteinExistence type="predicted"/>
<evidence type="ECO:0000313" key="3">
    <source>
        <dbReference type="Proteomes" id="UP001224682"/>
    </source>
</evidence>
<feature type="region of interest" description="Disordered" evidence="1">
    <location>
        <begin position="52"/>
        <end position="81"/>
    </location>
</feature>
<organism evidence="2 3">
    <name type="scientific">Ancylobacter polymorphus</name>
    <dbReference type="NCBI Taxonomy" id="223390"/>
    <lineage>
        <taxon>Bacteria</taxon>
        <taxon>Pseudomonadati</taxon>
        <taxon>Pseudomonadota</taxon>
        <taxon>Alphaproteobacteria</taxon>
        <taxon>Hyphomicrobiales</taxon>
        <taxon>Xanthobacteraceae</taxon>
        <taxon>Ancylobacter</taxon>
    </lineage>
</organism>
<sequence>MAALPAGLDEGALAEELTQAFPGFSFSAASIDDPYWRDTRSVLAPDGTRIARAPTVDDGADGAGVEAPSSECRAVRRAPVG</sequence>
<gene>
    <name evidence="2" type="ORF">J2S75_003890</name>
</gene>
<dbReference type="RefSeq" id="WP_307022688.1">
    <property type="nucleotide sequence ID" value="NZ_JAUSUI010000010.1"/>
</dbReference>
<reference evidence="2 3" key="1">
    <citation type="submission" date="2023-07" db="EMBL/GenBank/DDBJ databases">
        <title>Genomic Encyclopedia of Type Strains, Phase IV (KMG-IV): sequencing the most valuable type-strain genomes for metagenomic binning, comparative biology and taxonomic classification.</title>
        <authorList>
            <person name="Goeker M."/>
        </authorList>
    </citation>
    <scope>NUCLEOTIDE SEQUENCE [LARGE SCALE GENOMIC DNA]</scope>
    <source>
        <strain evidence="2 3">DSM 2457</strain>
    </source>
</reference>
<dbReference type="Proteomes" id="UP001224682">
    <property type="component" value="Unassembled WGS sequence"/>
</dbReference>
<comment type="caution">
    <text evidence="2">The sequence shown here is derived from an EMBL/GenBank/DDBJ whole genome shotgun (WGS) entry which is preliminary data.</text>
</comment>
<name>A0ABU0BHC6_9HYPH</name>
<evidence type="ECO:0000313" key="2">
    <source>
        <dbReference type="EMBL" id="MDQ0304840.1"/>
    </source>
</evidence>
<accession>A0ABU0BHC6</accession>
<protein>
    <submittedName>
        <fullName evidence="2">Uncharacterized protein</fullName>
    </submittedName>
</protein>